<evidence type="ECO:0000313" key="2">
    <source>
        <dbReference type="Proteomes" id="UP000181936"/>
    </source>
</evidence>
<dbReference type="KEGG" id="bwh:A9C19_04870"/>
<dbReference type="EMBL" id="CP016020">
    <property type="protein sequence ID" value="APH04126.1"/>
    <property type="molecule type" value="Genomic_DNA"/>
</dbReference>
<dbReference type="AlphaFoldDB" id="A0A1L3MP50"/>
<evidence type="ECO:0000313" key="1">
    <source>
        <dbReference type="EMBL" id="APH04126.1"/>
    </source>
</evidence>
<reference evidence="1 2" key="1">
    <citation type="journal article" date="2016" name="Sci. Rep.">
        <title>Complete genome sequence and transcriptomic analysis of a novel marine strain Bacillus weihaiensis reveals the mechanism of brown algae degradation.</title>
        <authorList>
            <person name="Zhu Y."/>
            <person name="Chen P."/>
            <person name="Bao Y."/>
            <person name="Men Y."/>
            <person name="Zeng Y."/>
            <person name="Yang J."/>
            <person name="Sun J."/>
            <person name="Sun Y."/>
        </authorList>
    </citation>
    <scope>NUCLEOTIDE SEQUENCE [LARGE SCALE GENOMIC DNA]</scope>
    <source>
        <strain evidence="1 2">Alg07</strain>
    </source>
</reference>
<proteinExistence type="predicted"/>
<protein>
    <submittedName>
        <fullName evidence="1">Uncharacterized protein</fullName>
    </submittedName>
</protein>
<gene>
    <name evidence="1" type="ORF">A9C19_04870</name>
</gene>
<name>A0A1L3MP50_9BACI</name>
<dbReference type="Proteomes" id="UP000181936">
    <property type="component" value="Chromosome"/>
</dbReference>
<keyword evidence="2" id="KW-1185">Reference proteome</keyword>
<sequence>MRFDSILGYEMEGRKQVNKYPSMESFSKKEKKLLQEQIAFDRITYVVNKQSSYLRILCISDIIP</sequence>
<accession>A0A1L3MP50</accession>
<dbReference type="STRING" id="1547283.A9C19_04870"/>
<organism evidence="1 2">
    <name type="scientific">Bacillus weihaiensis</name>
    <dbReference type="NCBI Taxonomy" id="1547283"/>
    <lineage>
        <taxon>Bacteria</taxon>
        <taxon>Bacillati</taxon>
        <taxon>Bacillota</taxon>
        <taxon>Bacilli</taxon>
        <taxon>Bacillales</taxon>
        <taxon>Bacillaceae</taxon>
        <taxon>Bacillus</taxon>
    </lineage>
</organism>